<keyword evidence="1" id="KW-0472">Membrane</keyword>
<evidence type="ECO:0000313" key="2">
    <source>
        <dbReference type="EMBL" id="KAH0617992.1"/>
    </source>
</evidence>
<keyword evidence="1" id="KW-0812">Transmembrane</keyword>
<reference evidence="2 3" key="1">
    <citation type="journal article" date="2022" name="Gigascience">
        <title>A chromosome-level genome assembly and annotation of the desert horned lizard, Phrynosoma platyrhinos, provides insight into chromosomal rearrangements among reptiles.</title>
        <authorList>
            <person name="Koochekian N."/>
            <person name="Ascanio A."/>
            <person name="Farleigh K."/>
            <person name="Card D.C."/>
            <person name="Schield D.R."/>
            <person name="Castoe T.A."/>
            <person name="Jezkova T."/>
        </authorList>
    </citation>
    <scope>NUCLEOTIDE SEQUENCE [LARGE SCALE GENOMIC DNA]</scope>
    <source>
        <strain evidence="2">NK-2021</strain>
    </source>
</reference>
<accession>A0ABQ7SL06</accession>
<evidence type="ECO:0000313" key="3">
    <source>
        <dbReference type="Proteomes" id="UP000826234"/>
    </source>
</evidence>
<evidence type="ECO:0000256" key="1">
    <source>
        <dbReference type="SAM" id="Phobius"/>
    </source>
</evidence>
<feature type="transmembrane region" description="Helical" evidence="1">
    <location>
        <begin position="33"/>
        <end position="50"/>
    </location>
</feature>
<comment type="caution">
    <text evidence="2">The sequence shown here is derived from an EMBL/GenBank/DDBJ whole genome shotgun (WGS) entry which is preliminary data.</text>
</comment>
<organism evidence="2 3">
    <name type="scientific">Phrynosoma platyrhinos</name>
    <name type="common">Desert horned lizard</name>
    <dbReference type="NCBI Taxonomy" id="52577"/>
    <lineage>
        <taxon>Eukaryota</taxon>
        <taxon>Metazoa</taxon>
        <taxon>Chordata</taxon>
        <taxon>Craniata</taxon>
        <taxon>Vertebrata</taxon>
        <taxon>Euteleostomi</taxon>
        <taxon>Lepidosauria</taxon>
        <taxon>Squamata</taxon>
        <taxon>Bifurcata</taxon>
        <taxon>Unidentata</taxon>
        <taxon>Episquamata</taxon>
        <taxon>Toxicofera</taxon>
        <taxon>Iguania</taxon>
        <taxon>Phrynosomatidae</taxon>
        <taxon>Phrynosomatinae</taxon>
        <taxon>Phrynosoma</taxon>
    </lineage>
</organism>
<proteinExistence type="predicted"/>
<protein>
    <submittedName>
        <fullName evidence="2">Uncharacterized protein</fullName>
    </submittedName>
</protein>
<sequence length="109" mass="11935">MPLEKQVAIAVYFLVNKGSYATIATIFGVRKSTACKAIIQVVIAMELVLLKKTVYLGDYRKLSLLCTLLIATCTFPLPLQVMAGFETMGFPQVIGVVDSCHCNIIFLVC</sequence>
<gene>
    <name evidence="2" type="ORF">JD844_016849</name>
</gene>
<feature type="transmembrane region" description="Helical" evidence="1">
    <location>
        <begin position="62"/>
        <end position="83"/>
    </location>
</feature>
<keyword evidence="1" id="KW-1133">Transmembrane helix</keyword>
<feature type="transmembrane region" description="Helical" evidence="1">
    <location>
        <begin position="7"/>
        <end position="27"/>
    </location>
</feature>
<dbReference type="Proteomes" id="UP000826234">
    <property type="component" value="Unassembled WGS sequence"/>
</dbReference>
<name>A0ABQ7SL06_PHRPL</name>
<dbReference type="EMBL" id="JAIPUX010005289">
    <property type="protein sequence ID" value="KAH0617992.1"/>
    <property type="molecule type" value="Genomic_DNA"/>
</dbReference>
<keyword evidence="3" id="KW-1185">Reference proteome</keyword>